<dbReference type="RefSeq" id="WP_025531553.1">
    <property type="nucleotide sequence ID" value="NZ_CABIXC010000002.1"/>
</dbReference>
<keyword evidence="3" id="KW-0762">Sugar transport</keyword>
<dbReference type="Proteomes" id="UP000263014">
    <property type="component" value="Unassembled WGS sequence"/>
</dbReference>
<feature type="compositionally biased region" description="Low complexity" evidence="10">
    <location>
        <begin position="29"/>
        <end position="51"/>
    </location>
</feature>
<evidence type="ECO:0000256" key="3">
    <source>
        <dbReference type="ARBA" id="ARBA00022597"/>
    </source>
</evidence>
<evidence type="ECO:0000256" key="4">
    <source>
        <dbReference type="ARBA" id="ARBA00022723"/>
    </source>
</evidence>
<dbReference type="Proteomes" id="UP000095651">
    <property type="component" value="Unassembled WGS sequence"/>
</dbReference>
<dbReference type="Gene3D" id="3.40.50.2300">
    <property type="match status" value="2"/>
</dbReference>
<dbReference type="GO" id="GO:0030246">
    <property type="term" value="F:carbohydrate binding"/>
    <property type="evidence" value="ECO:0007669"/>
    <property type="project" value="InterPro"/>
</dbReference>
<evidence type="ECO:0000256" key="8">
    <source>
        <dbReference type="ARBA" id="ARBA00034323"/>
    </source>
</evidence>
<keyword evidence="4" id="KW-0479">Metal-binding</keyword>
<dbReference type="PANTHER" id="PTHR30036:SF2">
    <property type="entry name" value="D-GALACTOSE_METHYL-GALACTOSIDE BINDING PERIPLASMIC PROTEIN MGLB"/>
    <property type="match status" value="1"/>
</dbReference>
<organism evidence="13 16">
    <name type="scientific">Hungatella hathewayi</name>
    <dbReference type="NCBI Taxonomy" id="154046"/>
    <lineage>
        <taxon>Bacteria</taxon>
        <taxon>Bacillati</taxon>
        <taxon>Bacillota</taxon>
        <taxon>Clostridia</taxon>
        <taxon>Lachnospirales</taxon>
        <taxon>Lachnospiraceae</taxon>
        <taxon>Hungatella</taxon>
    </lineage>
</organism>
<dbReference type="PROSITE" id="PS51257">
    <property type="entry name" value="PROKAR_LIPOPROTEIN"/>
    <property type="match status" value="1"/>
</dbReference>
<evidence type="ECO:0000256" key="6">
    <source>
        <dbReference type="ARBA" id="ARBA00022764"/>
    </source>
</evidence>
<evidence type="ECO:0000256" key="7">
    <source>
        <dbReference type="ARBA" id="ARBA00022837"/>
    </source>
</evidence>
<evidence type="ECO:0000313" key="13">
    <source>
        <dbReference type="EMBL" id="CUN75344.1"/>
    </source>
</evidence>
<evidence type="ECO:0000256" key="5">
    <source>
        <dbReference type="ARBA" id="ARBA00022729"/>
    </source>
</evidence>
<reference evidence="17 18" key="2">
    <citation type="submission" date="2018-08" db="EMBL/GenBank/DDBJ databases">
        <title>A genome reference for cultivated species of the human gut microbiota.</title>
        <authorList>
            <person name="Zou Y."/>
            <person name="Xue W."/>
            <person name="Luo G."/>
        </authorList>
    </citation>
    <scope>NUCLEOTIDE SEQUENCE [LARGE SCALE GENOMIC DNA]</scope>
    <source>
        <strain evidence="14 17">AF19-13AC</strain>
        <strain evidence="15 18">TM09-12</strain>
    </source>
</reference>
<dbReference type="CDD" id="cd01539">
    <property type="entry name" value="PBP1_GGBP"/>
    <property type="match status" value="1"/>
</dbReference>
<evidence type="ECO:0000259" key="12">
    <source>
        <dbReference type="Pfam" id="PF13407"/>
    </source>
</evidence>
<dbReference type="GO" id="GO:0030288">
    <property type="term" value="C:outer membrane-bounded periplasmic space"/>
    <property type="evidence" value="ECO:0007669"/>
    <property type="project" value="TreeGrafter"/>
</dbReference>
<accession>A0A173ZGI3</accession>
<evidence type="ECO:0000313" key="14">
    <source>
        <dbReference type="EMBL" id="RGD67791.1"/>
    </source>
</evidence>
<evidence type="ECO:0000256" key="11">
    <source>
        <dbReference type="SAM" id="SignalP"/>
    </source>
</evidence>
<feature type="chain" id="PRO_5042332690" description="D-galactose/methyl-galactoside binding periplasmic protein MglB" evidence="11">
    <location>
        <begin position="27"/>
        <end position="374"/>
    </location>
</feature>
<evidence type="ECO:0000313" key="17">
    <source>
        <dbReference type="Proteomes" id="UP000261023"/>
    </source>
</evidence>
<feature type="signal peptide" evidence="11">
    <location>
        <begin position="1"/>
        <end position="26"/>
    </location>
</feature>
<dbReference type="PANTHER" id="PTHR30036">
    <property type="entry name" value="D-XYLOSE-BINDING PERIPLASMIC PROTEIN"/>
    <property type="match status" value="1"/>
</dbReference>
<proteinExistence type="predicted"/>
<keyword evidence="5 11" id="KW-0732">Signal</keyword>
<reference evidence="13 16" key="1">
    <citation type="submission" date="2015-09" db="EMBL/GenBank/DDBJ databases">
        <authorList>
            <consortium name="Pathogen Informatics"/>
        </authorList>
    </citation>
    <scope>NUCLEOTIDE SEQUENCE [LARGE SCALE GENOMIC DNA]</scope>
    <source>
        <strain evidence="13 16">2789STDY5608850</strain>
    </source>
</reference>
<feature type="region of interest" description="Disordered" evidence="10">
    <location>
        <begin position="29"/>
        <end position="54"/>
    </location>
</feature>
<comment type="subcellular location">
    <subcellularLocation>
        <location evidence="1">Cell envelope</location>
    </subcellularLocation>
</comment>
<dbReference type="Pfam" id="PF13407">
    <property type="entry name" value="Peripla_BP_4"/>
    <property type="match status" value="1"/>
</dbReference>
<evidence type="ECO:0000256" key="9">
    <source>
        <dbReference type="ARBA" id="ARBA00034344"/>
    </source>
</evidence>
<dbReference type="EMBL" id="QTJW01000021">
    <property type="protein sequence ID" value="RGD67791.1"/>
    <property type="molecule type" value="Genomic_DNA"/>
</dbReference>
<dbReference type="InterPro" id="IPR044085">
    <property type="entry name" value="MglB-like_PBP1"/>
</dbReference>
<dbReference type="AlphaFoldDB" id="A0A173ZGI3"/>
<comment type="subunit">
    <text evidence="8">The ABC transporter complex is composed of one ATP-binding protein (MglA), two transmembrane proteins (MglC) and a solute-binding protein (MglB).</text>
</comment>
<dbReference type="EMBL" id="QSON01000017">
    <property type="protein sequence ID" value="RGI98107.1"/>
    <property type="molecule type" value="Genomic_DNA"/>
</dbReference>
<evidence type="ECO:0000256" key="2">
    <source>
        <dbReference type="ARBA" id="ARBA00022448"/>
    </source>
</evidence>
<name>A0A173ZGI3_9FIRM</name>
<evidence type="ECO:0000256" key="1">
    <source>
        <dbReference type="ARBA" id="ARBA00004196"/>
    </source>
</evidence>
<evidence type="ECO:0000256" key="10">
    <source>
        <dbReference type="SAM" id="MobiDB-lite"/>
    </source>
</evidence>
<dbReference type="Proteomes" id="UP000261023">
    <property type="component" value="Unassembled WGS sequence"/>
</dbReference>
<evidence type="ECO:0000313" key="16">
    <source>
        <dbReference type="Proteomes" id="UP000095651"/>
    </source>
</evidence>
<feature type="domain" description="Periplasmic binding protein" evidence="12">
    <location>
        <begin position="65"/>
        <end position="336"/>
    </location>
</feature>
<dbReference type="GO" id="GO:0046872">
    <property type="term" value="F:metal ion binding"/>
    <property type="evidence" value="ECO:0007669"/>
    <property type="project" value="UniProtKB-KW"/>
</dbReference>
<evidence type="ECO:0000313" key="18">
    <source>
        <dbReference type="Proteomes" id="UP000263014"/>
    </source>
</evidence>
<sequence length="374" mass="40430">MKKTVKKALALSMTAALFMTACSQKAAETPPATAGGDTGTAATEAAAAATEGKSKAERPVAGMTCYMYSDTHIANVRNTVLKAAETGTVSVETSDSQFDVGLQMNAMDAFVTKGCKYLVINNINTNAKDQVIDVARKADLPIIFWNTDSPSDEEMDSYGPCYFVSSAAEQSGVVQGEAAAKYWKEHPEADRNGNGKMDYVMLMGQIGNYDTEMRTKYSIDTVKEAGVETNCLLEVVCEWQRAKAQDQMASVISANADDIDIVFANNDDMALGAIEALKAAGYFTDESNYIPVLGVDATKVGLQALEDGTMLATSLNNPVTMGKCIYKILELLEAGEEITSENLGYDIDEHKRVWLDYVAITKDNLEDADLSKYE</sequence>
<evidence type="ECO:0000313" key="15">
    <source>
        <dbReference type="EMBL" id="RGI98107.1"/>
    </source>
</evidence>
<dbReference type="EMBL" id="CYZE01000002">
    <property type="protein sequence ID" value="CUN75344.1"/>
    <property type="molecule type" value="Genomic_DNA"/>
</dbReference>
<keyword evidence="6" id="KW-0574">Periplasm</keyword>
<gene>
    <name evidence="13" type="primary">mglB_1</name>
    <name evidence="14" type="ORF">DWX31_24985</name>
    <name evidence="15" type="ORF">DXD79_26360</name>
    <name evidence="13" type="ORF">ERS852407_01001</name>
</gene>
<dbReference type="OrthoDB" id="9769193at2"/>
<dbReference type="InterPro" id="IPR050555">
    <property type="entry name" value="Bact_Solute-Bind_Prot2"/>
</dbReference>
<dbReference type="InterPro" id="IPR025997">
    <property type="entry name" value="SBP_2_dom"/>
</dbReference>
<keyword evidence="2" id="KW-0813">Transport</keyword>
<dbReference type="InterPro" id="IPR028082">
    <property type="entry name" value="Peripla_BP_I"/>
</dbReference>
<dbReference type="SUPFAM" id="SSF53822">
    <property type="entry name" value="Periplasmic binding protein-like I"/>
    <property type="match status" value="1"/>
</dbReference>
<keyword evidence="7" id="KW-0106">Calcium</keyword>
<protein>
    <recommendedName>
        <fullName evidence="9">D-galactose/methyl-galactoside binding periplasmic protein MglB</fullName>
    </recommendedName>
</protein>